<comment type="caution">
    <text evidence="3">The sequence shown here is derived from an EMBL/GenBank/DDBJ whole genome shotgun (WGS) entry which is preliminary data.</text>
</comment>
<organism evidence="3 4">
    <name type="scientific">Lolium multiflorum</name>
    <name type="common">Italian ryegrass</name>
    <name type="synonym">Lolium perenne subsp. multiflorum</name>
    <dbReference type="NCBI Taxonomy" id="4521"/>
    <lineage>
        <taxon>Eukaryota</taxon>
        <taxon>Viridiplantae</taxon>
        <taxon>Streptophyta</taxon>
        <taxon>Embryophyta</taxon>
        <taxon>Tracheophyta</taxon>
        <taxon>Spermatophyta</taxon>
        <taxon>Magnoliopsida</taxon>
        <taxon>Liliopsida</taxon>
        <taxon>Poales</taxon>
        <taxon>Poaceae</taxon>
        <taxon>BOP clade</taxon>
        <taxon>Pooideae</taxon>
        <taxon>Poodae</taxon>
        <taxon>Poeae</taxon>
        <taxon>Poeae Chloroplast Group 2 (Poeae type)</taxon>
        <taxon>Loliodinae</taxon>
        <taxon>Loliinae</taxon>
        <taxon>Lolium</taxon>
    </lineage>
</organism>
<keyword evidence="2" id="KW-0143">Chaperone</keyword>
<gene>
    <name evidence="3" type="ORF">QYE76_012291</name>
</gene>
<keyword evidence="4" id="KW-1185">Reference proteome</keyword>
<dbReference type="GO" id="GO:0042026">
    <property type="term" value="P:protein refolding"/>
    <property type="evidence" value="ECO:0007669"/>
    <property type="project" value="InterPro"/>
</dbReference>
<proteinExistence type="inferred from homology"/>
<name>A0AAD8U1K5_LOLMU</name>
<evidence type="ECO:0000313" key="3">
    <source>
        <dbReference type="EMBL" id="KAK1695594.1"/>
    </source>
</evidence>
<protein>
    <submittedName>
        <fullName evidence="3">Uncharacterized protein</fullName>
    </submittedName>
</protein>
<dbReference type="InterPro" id="IPR001844">
    <property type="entry name" value="Cpn60/GroEL"/>
</dbReference>
<evidence type="ECO:0000256" key="1">
    <source>
        <dbReference type="ARBA" id="ARBA00006607"/>
    </source>
</evidence>
<dbReference type="EMBL" id="JAUUTY010000001">
    <property type="protein sequence ID" value="KAK1695594.1"/>
    <property type="molecule type" value="Genomic_DNA"/>
</dbReference>
<dbReference type="AlphaFoldDB" id="A0AAD8U1K5"/>
<evidence type="ECO:0000256" key="2">
    <source>
        <dbReference type="ARBA" id="ARBA00023186"/>
    </source>
</evidence>
<dbReference type="PANTHER" id="PTHR45633">
    <property type="entry name" value="60 KDA HEAT SHOCK PROTEIN, MITOCHONDRIAL"/>
    <property type="match status" value="1"/>
</dbReference>
<sequence length="167" mass="18826">MRRSTGGHRPPPSQAPHLPAARALARGGGVALVYASNSLDKLEIANFDQKIGVQIIQNALKTPVYTIALDASVKGAVVVGKILEQDNTERLQAENFIWLARYWFTANFCIFDKDLSNESQEKRICMSMATMTKRIIFMHTHLMKCRFFTRGVNIQVVNVVIRFLQEC</sequence>
<reference evidence="3" key="1">
    <citation type="submission" date="2023-07" db="EMBL/GenBank/DDBJ databases">
        <title>A chromosome-level genome assembly of Lolium multiflorum.</title>
        <authorList>
            <person name="Chen Y."/>
            <person name="Copetti D."/>
            <person name="Kolliker R."/>
            <person name="Studer B."/>
        </authorList>
    </citation>
    <scope>NUCLEOTIDE SEQUENCE</scope>
    <source>
        <strain evidence="3">02402/16</strain>
        <tissue evidence="3">Leaf</tissue>
    </source>
</reference>
<evidence type="ECO:0000313" key="4">
    <source>
        <dbReference type="Proteomes" id="UP001231189"/>
    </source>
</evidence>
<dbReference type="GO" id="GO:0140662">
    <property type="term" value="F:ATP-dependent protein folding chaperone"/>
    <property type="evidence" value="ECO:0007669"/>
    <property type="project" value="InterPro"/>
</dbReference>
<dbReference type="InterPro" id="IPR027413">
    <property type="entry name" value="GROEL-like_equatorial_sf"/>
</dbReference>
<dbReference type="SUPFAM" id="SSF48592">
    <property type="entry name" value="GroEL equatorial domain-like"/>
    <property type="match status" value="1"/>
</dbReference>
<comment type="similarity">
    <text evidence="1">Belongs to the chaperonin (HSP60) family.</text>
</comment>
<dbReference type="Proteomes" id="UP001231189">
    <property type="component" value="Unassembled WGS sequence"/>
</dbReference>
<dbReference type="Gene3D" id="1.10.560.10">
    <property type="entry name" value="GroEL-like equatorial domain"/>
    <property type="match status" value="1"/>
</dbReference>
<accession>A0AAD8U1K5</accession>